<reference evidence="1" key="2">
    <citation type="submission" date="2025-08" db="UniProtKB">
        <authorList>
            <consortium name="RefSeq"/>
        </authorList>
    </citation>
    <scope>IDENTIFICATION</scope>
</reference>
<dbReference type="GeneID" id="84590551"/>
<reference evidence="1" key="1">
    <citation type="submission" date="2025-02" db="EMBL/GenBank/DDBJ databases">
        <authorList>
            <consortium name="NCBI Genome Project"/>
        </authorList>
    </citation>
    <scope>NUCLEOTIDE SEQUENCE</scope>
</reference>
<dbReference type="VEuPathDB" id="FungiDB:An02g13730"/>
<dbReference type="KEGG" id="ang:An02g13730"/>
<organism evidence="1">
    <name type="scientific">Aspergillus niger</name>
    <dbReference type="NCBI Taxonomy" id="5061"/>
    <lineage>
        <taxon>Eukaryota</taxon>
        <taxon>Fungi</taxon>
        <taxon>Dikarya</taxon>
        <taxon>Ascomycota</taxon>
        <taxon>Pezizomycotina</taxon>
        <taxon>Eurotiomycetes</taxon>
        <taxon>Eurotiomycetidae</taxon>
        <taxon>Eurotiales</taxon>
        <taxon>Aspergillaceae</taxon>
        <taxon>Aspergillus</taxon>
        <taxon>Aspergillus subgen. Circumdati</taxon>
    </lineage>
</organism>
<accession>A0AAJ8BMZ3</accession>
<dbReference type="RefSeq" id="XP_059600137.1">
    <property type="nucleotide sequence ID" value="XM_059746767.1"/>
</dbReference>
<proteinExistence type="predicted"/>
<sequence>MRRRQGRGYVKTWGYLIAELRNHCRDSLSPLRIARVDKFGGREADGTAQLGERIAIAGRSRQARWKRQDAMLVISLTRIANSDTPFVHLLHIIVGRQPSQSTLTESADTQHNTALAMRLSATSSADKQISGVADAKAERVQLSKNYKNVEADKERV</sequence>
<dbReference type="AlphaFoldDB" id="A0AAJ8BMZ3"/>
<protein>
    <submittedName>
        <fullName evidence="1">Uncharacterized protein</fullName>
    </submittedName>
</protein>
<evidence type="ECO:0000313" key="1">
    <source>
        <dbReference type="RefSeq" id="XP_059600137.1"/>
    </source>
</evidence>
<gene>
    <name evidence="1" type="ORF">An02g13730</name>
</gene>
<name>A0AAJ8BMZ3_ASPNG</name>